<proteinExistence type="predicted"/>
<feature type="domain" description="EAL" evidence="10">
    <location>
        <begin position="230"/>
        <end position="481"/>
    </location>
</feature>
<organism evidence="11 12">
    <name type="scientific">Citrobacter murliniae</name>
    <dbReference type="NCBI Taxonomy" id="67829"/>
    <lineage>
        <taxon>Bacteria</taxon>
        <taxon>Pseudomonadati</taxon>
        <taxon>Pseudomonadota</taxon>
        <taxon>Gammaproteobacteria</taxon>
        <taxon>Enterobacterales</taxon>
        <taxon>Enterobacteriaceae</taxon>
        <taxon>Citrobacter</taxon>
        <taxon>Citrobacter freundii complex</taxon>
    </lineage>
</organism>
<dbReference type="Pfam" id="PF00563">
    <property type="entry name" value="EAL"/>
    <property type="match status" value="1"/>
</dbReference>
<evidence type="ECO:0000256" key="7">
    <source>
        <dbReference type="ARBA" id="ARBA00022989"/>
    </source>
</evidence>
<evidence type="ECO:0000256" key="4">
    <source>
        <dbReference type="ARBA" id="ARBA00022636"/>
    </source>
</evidence>
<dbReference type="SMART" id="SM00052">
    <property type="entry name" value="EAL"/>
    <property type="match status" value="1"/>
</dbReference>
<evidence type="ECO:0000313" key="12">
    <source>
        <dbReference type="Proteomes" id="UP000306790"/>
    </source>
</evidence>
<accession>A0ABY2PST2</accession>
<reference evidence="11 12" key="1">
    <citation type="submission" date="2018-05" db="EMBL/GenBank/DDBJ databases">
        <title>Isolation and genomic analyses of lactose-positive bacteria from faecal samples of preterm neonates.</title>
        <authorList>
            <person name="Chen Y."/>
            <person name="Brook T.C."/>
            <person name="O'Neill I."/>
            <person name="Soe C.Z."/>
            <person name="Hall L.J."/>
            <person name="Hoyles L."/>
        </authorList>
    </citation>
    <scope>NUCLEOTIDE SEQUENCE [LARGE SCALE GENOMIC DNA]</scope>
    <source>
        <strain evidence="11 12">P080C CL</strain>
    </source>
</reference>
<keyword evidence="12" id="KW-1185">Reference proteome</keyword>
<dbReference type="RefSeq" id="WP_082138867.1">
    <property type="nucleotide sequence ID" value="NZ_QFVP01000008.1"/>
</dbReference>
<dbReference type="CDD" id="cd01948">
    <property type="entry name" value="EAL"/>
    <property type="match status" value="1"/>
</dbReference>
<evidence type="ECO:0000256" key="9">
    <source>
        <dbReference type="ARBA" id="ARBA00034290"/>
    </source>
</evidence>
<dbReference type="InterPro" id="IPR050706">
    <property type="entry name" value="Cyclic-di-GMP_PDE-like"/>
</dbReference>
<comment type="subcellular location">
    <subcellularLocation>
        <location evidence="1">Cell membrane</location>
        <topology evidence="1">Multi-pass membrane protein</topology>
    </subcellularLocation>
</comment>
<evidence type="ECO:0000256" key="2">
    <source>
        <dbReference type="ARBA" id="ARBA00012282"/>
    </source>
</evidence>
<dbReference type="PANTHER" id="PTHR33121:SF79">
    <property type="entry name" value="CYCLIC DI-GMP PHOSPHODIESTERASE PDED-RELATED"/>
    <property type="match status" value="1"/>
</dbReference>
<dbReference type="EMBL" id="QFVP01000008">
    <property type="protein sequence ID" value="THE37317.1"/>
    <property type="molecule type" value="Genomic_DNA"/>
</dbReference>
<keyword evidence="8" id="KW-0472">Membrane</keyword>
<evidence type="ECO:0000313" key="11">
    <source>
        <dbReference type="EMBL" id="THE37317.1"/>
    </source>
</evidence>
<evidence type="ECO:0000256" key="8">
    <source>
        <dbReference type="ARBA" id="ARBA00023136"/>
    </source>
</evidence>
<protein>
    <recommendedName>
        <fullName evidence="2">cyclic-guanylate-specific phosphodiesterase</fullName>
        <ecNumber evidence="2">3.1.4.52</ecNumber>
    </recommendedName>
</protein>
<keyword evidence="6" id="KW-0378">Hydrolase</keyword>
<keyword evidence="5" id="KW-0812">Transmembrane</keyword>
<dbReference type="EC" id="3.1.4.52" evidence="2"/>
<dbReference type="PROSITE" id="PS50883">
    <property type="entry name" value="EAL"/>
    <property type="match status" value="1"/>
</dbReference>
<evidence type="ECO:0000256" key="5">
    <source>
        <dbReference type="ARBA" id="ARBA00022692"/>
    </source>
</evidence>
<evidence type="ECO:0000256" key="1">
    <source>
        <dbReference type="ARBA" id="ARBA00004651"/>
    </source>
</evidence>
<dbReference type="InterPro" id="IPR035919">
    <property type="entry name" value="EAL_sf"/>
</dbReference>
<keyword evidence="7" id="KW-1133">Transmembrane helix</keyword>
<dbReference type="SUPFAM" id="SSF141868">
    <property type="entry name" value="EAL domain-like"/>
    <property type="match status" value="1"/>
</dbReference>
<keyword evidence="4" id="KW-0973">c-di-GMP</keyword>
<dbReference type="Proteomes" id="UP000306790">
    <property type="component" value="Unassembled WGS sequence"/>
</dbReference>
<comment type="caution">
    <text evidence="11">The sequence shown here is derived from an EMBL/GenBank/DDBJ whole genome shotgun (WGS) entry which is preliminary data.</text>
</comment>
<comment type="catalytic activity">
    <reaction evidence="9">
        <text>3',3'-c-di-GMP + H2O = 5'-phosphoguanylyl(3'-&gt;5')guanosine + H(+)</text>
        <dbReference type="Rhea" id="RHEA:24902"/>
        <dbReference type="ChEBI" id="CHEBI:15377"/>
        <dbReference type="ChEBI" id="CHEBI:15378"/>
        <dbReference type="ChEBI" id="CHEBI:58754"/>
        <dbReference type="ChEBI" id="CHEBI:58805"/>
        <dbReference type="EC" id="3.1.4.52"/>
    </reaction>
</comment>
<dbReference type="InterPro" id="IPR001633">
    <property type="entry name" value="EAL_dom"/>
</dbReference>
<evidence type="ECO:0000259" key="10">
    <source>
        <dbReference type="PROSITE" id="PS50883"/>
    </source>
</evidence>
<dbReference type="Gene3D" id="3.20.20.450">
    <property type="entry name" value="EAL domain"/>
    <property type="match status" value="1"/>
</dbReference>
<dbReference type="PANTHER" id="PTHR33121">
    <property type="entry name" value="CYCLIC DI-GMP PHOSPHODIESTERASE PDEF"/>
    <property type="match status" value="1"/>
</dbReference>
<sequence length="484" mass="54728">MSITKKAAPTVMVLIFLLTGMLASWLQWNKEEELIREHAVGNLVEEINRVFNGARTLAALASTHIHEACTDELLRTLNRLTASEDSIRSLNIIENGEWTCSSLEGRESLGIHSSGTTTHSLMIELVHRQKTDMYMVYFPAAGQVVAVAVYKAVIDNILQKFSHDKKIDALFLLHPDSKSMTRVASHNYPFWIVDKSNRQVGDYLQDNRYIIILFLILLIKSCVHLRHIQRLSSIETLARAIDNDEFIPYYQPVVELMSGKIVGAEVLARWNHPERGIVPPNEFIHDAEKNGLINAMTLSLLERVEVDMQQIGNRRETSFHIGINIPPESLECNKFTDACIRFIQRMSLIDIGVMLEITERQLNLIQENVLNRLKDAGASLALDDFGTGYSNHAALQRISPQYLKIDKMFIDSLGRGGVEESIVSNIVHLSQLVQIPLVAEGIENKKQQEKLQQMGVALGQGYLFSKPVPFNVFYARFDNSVHKK</sequence>
<evidence type="ECO:0000256" key="3">
    <source>
        <dbReference type="ARBA" id="ARBA00022475"/>
    </source>
</evidence>
<keyword evidence="3" id="KW-1003">Cell membrane</keyword>
<dbReference type="InterPro" id="IPR024744">
    <property type="entry name" value="CSS-motif_dom"/>
</dbReference>
<dbReference type="Pfam" id="PF12792">
    <property type="entry name" value="CSS-motif"/>
    <property type="match status" value="1"/>
</dbReference>
<name>A0ABY2PST2_9ENTR</name>
<gene>
    <name evidence="11" type="ORF">DJ535_13575</name>
</gene>
<evidence type="ECO:0000256" key="6">
    <source>
        <dbReference type="ARBA" id="ARBA00022801"/>
    </source>
</evidence>